<dbReference type="Proteomes" id="UP000817854">
    <property type="component" value="Unassembled WGS sequence"/>
</dbReference>
<protein>
    <submittedName>
        <fullName evidence="2">Uracil-DNA glycosylase family protein</fullName>
    </submittedName>
</protein>
<dbReference type="InterPro" id="IPR005122">
    <property type="entry name" value="Uracil-DNA_glycosylase-like"/>
</dbReference>
<accession>A0ABX0IPJ9</accession>
<dbReference type="Pfam" id="PF03167">
    <property type="entry name" value="UDG"/>
    <property type="match status" value="1"/>
</dbReference>
<dbReference type="Gene3D" id="3.40.470.10">
    <property type="entry name" value="Uracil-DNA glycosylase-like domain"/>
    <property type="match status" value="1"/>
</dbReference>
<feature type="domain" description="Uracil-DNA glycosylase-like" evidence="1">
    <location>
        <begin position="25"/>
        <end position="182"/>
    </location>
</feature>
<dbReference type="PANTHER" id="PTHR42160:SF1">
    <property type="entry name" value="URACIL-DNA GLYCOSYLASE SUPERFAMILY PROTEIN"/>
    <property type="match status" value="1"/>
</dbReference>
<comment type="caution">
    <text evidence="2">The sequence shown here is derived from an EMBL/GenBank/DDBJ whole genome shotgun (WGS) entry which is preliminary data.</text>
</comment>
<dbReference type="SUPFAM" id="SSF52141">
    <property type="entry name" value="Uracil-DNA glycosylase-like"/>
    <property type="match status" value="1"/>
</dbReference>
<dbReference type="SMART" id="SM00986">
    <property type="entry name" value="UDG"/>
    <property type="match status" value="1"/>
</dbReference>
<evidence type="ECO:0000259" key="1">
    <source>
        <dbReference type="SMART" id="SM00986"/>
    </source>
</evidence>
<dbReference type="RefSeq" id="WP_140961029.1">
    <property type="nucleotide sequence ID" value="NZ_VEVQ02000003.1"/>
</dbReference>
<reference evidence="2" key="1">
    <citation type="submission" date="2019-05" db="EMBL/GenBank/DDBJ databases">
        <authorList>
            <person name="Lianzixin W."/>
        </authorList>
    </citation>
    <scope>NUCLEOTIDE SEQUENCE</scope>
    <source>
        <strain evidence="2">EC11</strain>
    </source>
</reference>
<keyword evidence="3" id="KW-1185">Reference proteome</keyword>
<dbReference type="PANTHER" id="PTHR42160">
    <property type="entry name" value="URACIL-DNA GLYCOSYLASE SUPERFAMILY PROTEIN"/>
    <property type="match status" value="1"/>
</dbReference>
<name>A0ABX0IPJ9_9FLAO</name>
<gene>
    <name evidence="2" type="ORF">FIA58_005630</name>
</gene>
<dbReference type="CDD" id="cd10033">
    <property type="entry name" value="UDG_like"/>
    <property type="match status" value="1"/>
</dbReference>
<proteinExistence type="predicted"/>
<dbReference type="EMBL" id="VEVQ02000003">
    <property type="protein sequence ID" value="NHN25156.1"/>
    <property type="molecule type" value="Genomic_DNA"/>
</dbReference>
<dbReference type="SMART" id="SM00987">
    <property type="entry name" value="UreE_C"/>
    <property type="match status" value="1"/>
</dbReference>
<organism evidence="2 3">
    <name type="scientific">Flavobacterium jejuense</name>
    <dbReference type="NCBI Taxonomy" id="1544455"/>
    <lineage>
        <taxon>Bacteria</taxon>
        <taxon>Pseudomonadati</taxon>
        <taxon>Bacteroidota</taxon>
        <taxon>Flavobacteriia</taxon>
        <taxon>Flavobacteriales</taxon>
        <taxon>Flavobacteriaceae</taxon>
        <taxon>Flavobacterium</taxon>
    </lineage>
</organism>
<dbReference type="InterPro" id="IPR047124">
    <property type="entry name" value="HI_0220.2"/>
</dbReference>
<dbReference type="InterPro" id="IPR036895">
    <property type="entry name" value="Uracil-DNA_glycosylase-like_sf"/>
</dbReference>
<evidence type="ECO:0000313" key="2">
    <source>
        <dbReference type="EMBL" id="NHN25156.1"/>
    </source>
</evidence>
<reference evidence="2" key="2">
    <citation type="submission" date="2020-02" db="EMBL/GenBank/DDBJ databases">
        <title>Flavobacterium profundi sp. nov., isolated from a deep-sea seamount.</title>
        <authorList>
            <person name="Zhang D.-C."/>
        </authorList>
    </citation>
    <scope>NUCLEOTIDE SEQUENCE</scope>
    <source>
        <strain evidence="2">EC11</strain>
    </source>
</reference>
<evidence type="ECO:0000313" key="3">
    <source>
        <dbReference type="Proteomes" id="UP000817854"/>
    </source>
</evidence>
<sequence length="191" mass="21960">MKKLLDEIIKCTHCSDFLPLGPNPVVRASKTAKILIIGQAPGTKVHQTGIPWNDPSGNELRKWLNISNDLFYDVSKIAIVPMGFCYPGKGKTGDLPPRPECAPLWHEKLLMQMPKLELILLIGQYAQKYYLKEENKTTLTETVSNFETYLPKYFPLPHPSPRNRFWLQKNKWFEESIVPVLQEKVIKILSK</sequence>